<proteinExistence type="inferred from homology"/>
<comment type="similarity">
    <text evidence="7">Belongs to the transglycosylase MltG family.</text>
</comment>
<evidence type="ECO:0000313" key="9">
    <source>
        <dbReference type="Proteomes" id="UP001597201"/>
    </source>
</evidence>
<comment type="function">
    <text evidence="7">Functions as a peptidoglycan terminase that cleaves nascent peptidoglycan strands endolytically to terminate their elongation.</text>
</comment>
<name>A0ABW3Y5G3_9FLAO</name>
<organism evidence="8 9">
    <name type="scientific">Namhaeicola litoreus</name>
    <dbReference type="NCBI Taxonomy" id="1052145"/>
    <lineage>
        <taxon>Bacteria</taxon>
        <taxon>Pseudomonadati</taxon>
        <taxon>Bacteroidota</taxon>
        <taxon>Flavobacteriia</taxon>
        <taxon>Flavobacteriales</taxon>
        <taxon>Flavobacteriaceae</taxon>
        <taxon>Namhaeicola</taxon>
    </lineage>
</organism>
<dbReference type="InterPro" id="IPR003770">
    <property type="entry name" value="MLTG-like"/>
</dbReference>
<reference evidence="9" key="1">
    <citation type="journal article" date="2019" name="Int. J. Syst. Evol. Microbiol.">
        <title>The Global Catalogue of Microorganisms (GCM) 10K type strain sequencing project: providing services to taxonomists for standard genome sequencing and annotation.</title>
        <authorList>
            <consortium name="The Broad Institute Genomics Platform"/>
            <consortium name="The Broad Institute Genome Sequencing Center for Infectious Disease"/>
            <person name="Wu L."/>
            <person name="Ma J."/>
        </authorList>
    </citation>
    <scope>NUCLEOTIDE SEQUENCE [LARGE SCALE GENOMIC DNA]</scope>
    <source>
        <strain evidence="9">CCUG 61485</strain>
    </source>
</reference>
<dbReference type="PANTHER" id="PTHR30518">
    <property type="entry name" value="ENDOLYTIC MUREIN TRANSGLYCOSYLASE"/>
    <property type="match status" value="1"/>
</dbReference>
<dbReference type="HAMAP" id="MF_02065">
    <property type="entry name" value="MltG"/>
    <property type="match status" value="1"/>
</dbReference>
<keyword evidence="4 7" id="KW-0472">Membrane</keyword>
<evidence type="ECO:0000256" key="2">
    <source>
        <dbReference type="ARBA" id="ARBA00022692"/>
    </source>
</evidence>
<protein>
    <recommendedName>
        <fullName evidence="7">Endolytic murein transglycosylase</fullName>
        <ecNumber evidence="7">4.2.2.29</ecNumber>
    </recommendedName>
    <alternativeName>
        <fullName evidence="7">Peptidoglycan lytic transglycosylase</fullName>
    </alternativeName>
    <alternativeName>
        <fullName evidence="7">Peptidoglycan polymerization terminase</fullName>
    </alternativeName>
</protein>
<comment type="caution">
    <text evidence="8">The sequence shown here is derived from an EMBL/GenBank/DDBJ whole genome shotgun (WGS) entry which is preliminary data.</text>
</comment>
<keyword evidence="9" id="KW-1185">Reference proteome</keyword>
<dbReference type="EMBL" id="JBHTMY010000003">
    <property type="protein sequence ID" value="MFD1315793.1"/>
    <property type="molecule type" value="Genomic_DNA"/>
</dbReference>
<sequence>MKKTYIIGLLVLALLLGLSITGYRYYSKIKKPNVEVTSDLYIPTGADFEHVKELITPYLNDLDGFIWVANKKNYPNKIRSGKFKIEEGMSNEALVNYLRGGEPETILLTFNNQDSYEKLAGRISLQIEADSITLVKTMTEKQFLELNGLDENTGLSIYIPNTYEFYWNTTAEEFRERMLAEYKKFWTAERIEKAKNQGLNPIQATTLASIVQKETSTINERPIVAGLYLNRLKDNWPLQADPTVIYALHQKYGQDSIIKRVLSKDLQINSPYNTYKILGLPPGPIGMPDISSLEAVLNPAKHNYYYMCASVDRIGEHEFTHSLRQHNINARKYQQWVNEQGILR</sequence>
<dbReference type="CDD" id="cd08010">
    <property type="entry name" value="MltG_like"/>
    <property type="match status" value="1"/>
</dbReference>
<feature type="site" description="Important for catalytic activity" evidence="7">
    <location>
        <position position="214"/>
    </location>
</feature>
<gene>
    <name evidence="7 8" type="primary">mltG</name>
    <name evidence="8" type="ORF">ACFQ39_09210</name>
</gene>
<evidence type="ECO:0000256" key="1">
    <source>
        <dbReference type="ARBA" id="ARBA00022475"/>
    </source>
</evidence>
<dbReference type="Gene3D" id="3.30.160.60">
    <property type="entry name" value="Classic Zinc Finger"/>
    <property type="match status" value="1"/>
</dbReference>
<dbReference type="NCBIfam" id="TIGR00247">
    <property type="entry name" value="endolytic transglycosylase MltG"/>
    <property type="match status" value="1"/>
</dbReference>
<keyword evidence="6 7" id="KW-0961">Cell wall biogenesis/degradation</keyword>
<keyword evidence="2 7" id="KW-0812">Transmembrane</keyword>
<dbReference type="PANTHER" id="PTHR30518:SF2">
    <property type="entry name" value="ENDOLYTIC MUREIN TRANSGLYCOSYLASE"/>
    <property type="match status" value="1"/>
</dbReference>
<dbReference type="RefSeq" id="WP_377178303.1">
    <property type="nucleotide sequence ID" value="NZ_JBHTMY010000003.1"/>
</dbReference>
<evidence type="ECO:0000256" key="3">
    <source>
        <dbReference type="ARBA" id="ARBA00022989"/>
    </source>
</evidence>
<accession>A0ABW3Y5G3</accession>
<dbReference type="EC" id="4.2.2.29" evidence="7"/>
<comment type="catalytic activity">
    <reaction evidence="7">
        <text>a peptidoglycan chain = a peptidoglycan chain with N-acetyl-1,6-anhydromuramyl-[peptide] at the reducing end + a peptidoglycan chain with N-acetylglucosamine at the non-reducing end.</text>
        <dbReference type="EC" id="4.2.2.29"/>
    </reaction>
</comment>
<dbReference type="Proteomes" id="UP001597201">
    <property type="component" value="Unassembled WGS sequence"/>
</dbReference>
<keyword evidence="1 7" id="KW-1003">Cell membrane</keyword>
<dbReference type="Pfam" id="PF02618">
    <property type="entry name" value="YceG"/>
    <property type="match status" value="1"/>
</dbReference>
<evidence type="ECO:0000256" key="7">
    <source>
        <dbReference type="HAMAP-Rule" id="MF_02065"/>
    </source>
</evidence>
<keyword evidence="5 7" id="KW-0456">Lyase</keyword>
<evidence type="ECO:0000313" key="8">
    <source>
        <dbReference type="EMBL" id="MFD1315793.1"/>
    </source>
</evidence>
<evidence type="ECO:0000256" key="6">
    <source>
        <dbReference type="ARBA" id="ARBA00023316"/>
    </source>
</evidence>
<evidence type="ECO:0000256" key="4">
    <source>
        <dbReference type="ARBA" id="ARBA00023136"/>
    </source>
</evidence>
<keyword evidence="3 7" id="KW-1133">Transmembrane helix</keyword>
<evidence type="ECO:0000256" key="5">
    <source>
        <dbReference type="ARBA" id="ARBA00023239"/>
    </source>
</evidence>